<dbReference type="PRINTS" id="PR00038">
    <property type="entry name" value="HTHLUXR"/>
</dbReference>
<dbReference type="PROSITE" id="PS50043">
    <property type="entry name" value="HTH_LUXR_2"/>
    <property type="match status" value="1"/>
</dbReference>
<dbReference type="SUPFAM" id="SSF46894">
    <property type="entry name" value="C-terminal effector domain of the bipartite response regulators"/>
    <property type="match status" value="1"/>
</dbReference>
<dbReference type="Gene3D" id="3.40.50.2300">
    <property type="match status" value="1"/>
</dbReference>
<evidence type="ECO:0000256" key="5">
    <source>
        <dbReference type="PROSITE-ProRule" id="PRU00169"/>
    </source>
</evidence>
<proteinExistence type="predicted"/>
<evidence type="ECO:0000256" key="3">
    <source>
        <dbReference type="ARBA" id="ARBA00023125"/>
    </source>
</evidence>
<accession>A0A3M2LVA4</accession>
<dbReference type="PROSITE" id="PS00622">
    <property type="entry name" value="HTH_LUXR_1"/>
    <property type="match status" value="1"/>
</dbReference>
<dbReference type="PANTHER" id="PTHR43214:SF24">
    <property type="entry name" value="TRANSCRIPTIONAL REGULATORY PROTEIN NARL-RELATED"/>
    <property type="match status" value="1"/>
</dbReference>
<dbReference type="CDD" id="cd17535">
    <property type="entry name" value="REC_NarL-like"/>
    <property type="match status" value="1"/>
</dbReference>
<dbReference type="RefSeq" id="WP_122197445.1">
    <property type="nucleotide sequence ID" value="NZ_JBHSKC010000015.1"/>
</dbReference>
<dbReference type="GO" id="GO:0000160">
    <property type="term" value="P:phosphorelay signal transduction system"/>
    <property type="evidence" value="ECO:0007669"/>
    <property type="project" value="InterPro"/>
</dbReference>
<dbReference type="PROSITE" id="PS50110">
    <property type="entry name" value="RESPONSE_REGULATORY"/>
    <property type="match status" value="1"/>
</dbReference>
<evidence type="ECO:0000313" key="9">
    <source>
        <dbReference type="EMBL" id="RMI39945.1"/>
    </source>
</evidence>
<keyword evidence="1 5" id="KW-0597">Phosphoprotein</keyword>
<evidence type="ECO:0000259" key="7">
    <source>
        <dbReference type="PROSITE" id="PS50043"/>
    </source>
</evidence>
<evidence type="ECO:0000256" key="1">
    <source>
        <dbReference type="ARBA" id="ARBA00022553"/>
    </source>
</evidence>
<feature type="domain" description="HTH luxR-type" evidence="7">
    <location>
        <begin position="158"/>
        <end position="223"/>
    </location>
</feature>
<dbReference type="Proteomes" id="UP000282674">
    <property type="component" value="Unassembled WGS sequence"/>
</dbReference>
<dbReference type="PANTHER" id="PTHR43214">
    <property type="entry name" value="TWO-COMPONENT RESPONSE REGULATOR"/>
    <property type="match status" value="1"/>
</dbReference>
<protein>
    <submittedName>
        <fullName evidence="9">DNA-binding response regulator</fullName>
    </submittedName>
</protein>
<feature type="domain" description="Response regulatory" evidence="8">
    <location>
        <begin position="14"/>
        <end position="131"/>
    </location>
</feature>
<dbReference type="InterPro" id="IPR016032">
    <property type="entry name" value="Sig_transdc_resp-reg_C-effctor"/>
</dbReference>
<evidence type="ECO:0000259" key="8">
    <source>
        <dbReference type="PROSITE" id="PS50110"/>
    </source>
</evidence>
<dbReference type="InterPro" id="IPR011006">
    <property type="entry name" value="CheY-like_superfamily"/>
</dbReference>
<dbReference type="InterPro" id="IPR000792">
    <property type="entry name" value="Tscrpt_reg_LuxR_C"/>
</dbReference>
<dbReference type="EMBL" id="RFFG01000060">
    <property type="protein sequence ID" value="RMI39945.1"/>
    <property type="molecule type" value="Genomic_DNA"/>
</dbReference>
<dbReference type="GO" id="GO:0006355">
    <property type="term" value="P:regulation of DNA-templated transcription"/>
    <property type="evidence" value="ECO:0007669"/>
    <property type="project" value="InterPro"/>
</dbReference>
<evidence type="ECO:0000256" key="4">
    <source>
        <dbReference type="ARBA" id="ARBA00023163"/>
    </source>
</evidence>
<dbReference type="AlphaFoldDB" id="A0A3M2LVA4"/>
<evidence type="ECO:0000256" key="6">
    <source>
        <dbReference type="SAM" id="MobiDB-lite"/>
    </source>
</evidence>
<reference evidence="9 10" key="1">
    <citation type="submission" date="2018-10" db="EMBL/GenBank/DDBJ databases">
        <title>Isolation from soil.</title>
        <authorList>
            <person name="Hu J."/>
        </authorList>
    </citation>
    <scope>NUCLEOTIDE SEQUENCE [LARGE SCALE GENOMIC DNA]</scope>
    <source>
        <strain evidence="9 10">NEAU-Ht49</strain>
    </source>
</reference>
<organism evidence="9 10">
    <name type="scientific">Actinomadura harenae</name>
    <dbReference type="NCBI Taxonomy" id="2483351"/>
    <lineage>
        <taxon>Bacteria</taxon>
        <taxon>Bacillati</taxon>
        <taxon>Actinomycetota</taxon>
        <taxon>Actinomycetes</taxon>
        <taxon>Streptosporangiales</taxon>
        <taxon>Thermomonosporaceae</taxon>
        <taxon>Actinomadura</taxon>
    </lineage>
</organism>
<keyword evidence="3 9" id="KW-0238">DNA-binding</keyword>
<dbReference type="SMART" id="SM00448">
    <property type="entry name" value="REC"/>
    <property type="match status" value="1"/>
</dbReference>
<keyword evidence="10" id="KW-1185">Reference proteome</keyword>
<comment type="caution">
    <text evidence="9">The sequence shown here is derived from an EMBL/GenBank/DDBJ whole genome shotgun (WGS) entry which is preliminary data.</text>
</comment>
<gene>
    <name evidence="9" type="ORF">EBO15_28020</name>
</gene>
<dbReference type="InterPro" id="IPR039420">
    <property type="entry name" value="WalR-like"/>
</dbReference>
<sequence length="245" mass="26243">MTQQPTTDQPTPISILIADDQTLIRAGLRATLESEPGFTVIGEAADGAEAVEAARRLRPDVTLMDIRMPGLDGVAATRALLARNPAPCRVLVLTTFHLDDYVARALRAGASGFLLKDSTADQLIEAVKVIAAGDAILAPPVTRRLLERMAADPDQPDGQDLRKLLTAREIDVLLLLARGLSNAEITRSLHVAETTVKSHVQSLLLKLGVRDRLQAAVAAYDSGLVRPRGHRTGDRTGTTPNDGTR</sequence>
<keyword evidence="2" id="KW-0805">Transcription regulation</keyword>
<keyword evidence="4" id="KW-0804">Transcription</keyword>
<dbReference type="CDD" id="cd06170">
    <property type="entry name" value="LuxR_C_like"/>
    <property type="match status" value="1"/>
</dbReference>
<dbReference type="OrthoDB" id="9808843at2"/>
<dbReference type="SUPFAM" id="SSF52172">
    <property type="entry name" value="CheY-like"/>
    <property type="match status" value="1"/>
</dbReference>
<dbReference type="Pfam" id="PF00196">
    <property type="entry name" value="GerE"/>
    <property type="match status" value="1"/>
</dbReference>
<dbReference type="InterPro" id="IPR058245">
    <property type="entry name" value="NreC/VraR/RcsB-like_REC"/>
</dbReference>
<name>A0A3M2LVA4_9ACTN</name>
<dbReference type="GO" id="GO:0003677">
    <property type="term" value="F:DNA binding"/>
    <property type="evidence" value="ECO:0007669"/>
    <property type="project" value="UniProtKB-KW"/>
</dbReference>
<feature type="modified residue" description="4-aspartylphosphate" evidence="5">
    <location>
        <position position="65"/>
    </location>
</feature>
<dbReference type="Pfam" id="PF00072">
    <property type="entry name" value="Response_reg"/>
    <property type="match status" value="1"/>
</dbReference>
<dbReference type="SMART" id="SM00421">
    <property type="entry name" value="HTH_LUXR"/>
    <property type="match status" value="1"/>
</dbReference>
<feature type="region of interest" description="Disordered" evidence="6">
    <location>
        <begin position="226"/>
        <end position="245"/>
    </location>
</feature>
<dbReference type="InterPro" id="IPR001789">
    <property type="entry name" value="Sig_transdc_resp-reg_receiver"/>
</dbReference>
<evidence type="ECO:0000313" key="10">
    <source>
        <dbReference type="Proteomes" id="UP000282674"/>
    </source>
</evidence>
<evidence type="ECO:0000256" key="2">
    <source>
        <dbReference type="ARBA" id="ARBA00023015"/>
    </source>
</evidence>